<reference evidence="1 2" key="1">
    <citation type="journal article" date="2007" name="Nat. Biotechnol.">
        <title>Genome sequence of the lignocellulose-bioconverting and xylose-fermenting yeast Pichia stipitis.</title>
        <authorList>
            <person name="Jeffries T.W."/>
            <person name="Grigoriev I.V."/>
            <person name="Grimwood J."/>
            <person name="Laplaza J.M."/>
            <person name="Aerts A."/>
            <person name="Salamov A."/>
            <person name="Schmutz J."/>
            <person name="Lindquist E."/>
            <person name="Dehal P."/>
            <person name="Shapiro H."/>
            <person name="Jin Y.S."/>
            <person name="Passoth V."/>
            <person name="Richardson P.M."/>
        </authorList>
    </citation>
    <scope>NUCLEOTIDE SEQUENCE [LARGE SCALE GENOMIC DNA]</scope>
    <source>
        <strain evidence="2">ATCC 58785 / CBS 6054 / NBRC 10063 / NRRL Y-11545</strain>
    </source>
</reference>
<dbReference type="OrthoDB" id="42889at2759"/>
<dbReference type="GeneID" id="4838352"/>
<dbReference type="OMA" id="IMWAMKV"/>
<dbReference type="SUPFAM" id="SSF82199">
    <property type="entry name" value="SET domain"/>
    <property type="match status" value="1"/>
</dbReference>
<dbReference type="InParanoid" id="A3LS35"/>
<dbReference type="KEGG" id="pic:PICST_57570"/>
<proteinExistence type="predicted"/>
<accession>A3LS35</accession>
<protein>
    <submittedName>
        <fullName evidence="1">Uncharacterized protein</fullName>
    </submittedName>
</protein>
<dbReference type="Gene3D" id="3.90.1410.10">
    <property type="entry name" value="set domain protein methyltransferase, domain 1"/>
    <property type="match status" value="1"/>
</dbReference>
<evidence type="ECO:0000313" key="2">
    <source>
        <dbReference type="Proteomes" id="UP000002258"/>
    </source>
</evidence>
<sequence>MSTLGKIDELVSWSKSNGALVSQNVSFRQISPGNIGAFYGSSHGEDAKLEGYQMRLPVKLVVTLCDAIESFQKDSEGDFKEISRQTSSINSLLKLYLARERSSKYLTSSFYKPYLQLLPTLKDINSPYCWTADDKDLLKGTNLGNSLKENIGQLVEEWWQVINLLPESVEKPDAHFVNMKFYYEFKFYKDEDLYNYFVVQNENDADNWTSFPNYLWASLILKSRSFPAYLLKSAVDADFKRDEAMLLPLVDLLNHDSKANVSWSVDDKCFNFKSDSVVPNAQLYNNYGLKGNEELLLAYGFCIEDNASDSVALKIKIPQHLMSELQKNNIKLPTIEDYTTSVVRSDNEKKAKGDEYEDGVLFFITNDNLPENLLEVFQFLVKNKWENNGITLRMKLAGLNQLRQALESKNNLLNTDIVSKSNNAATIKTYIQSQRKIYLANIKKIKRLEKELLSDSENKPHLVTLKNVFKKDHKFQQSLLVSLGVSSYDEIVNSQFSDQAWLLYLIRCYNRDEYVNPNESDSLGDDDNYLPKWIKDAFLRVEKEEGEPSAAEVVQYKDLYLGLIPQLAEIVPEIYNRGKWRVQELIRSAKLLDTISFVRGKEQECILVETE</sequence>
<dbReference type="HOGENOM" id="CLU_030667_1_0_1"/>
<dbReference type="Proteomes" id="UP000002258">
    <property type="component" value="Chromosome 3"/>
</dbReference>
<gene>
    <name evidence="1" type="ORF">PICST_57570</name>
</gene>
<dbReference type="STRING" id="322104.A3LS35"/>
<dbReference type="GO" id="GO:0016279">
    <property type="term" value="F:protein-lysine N-methyltransferase activity"/>
    <property type="evidence" value="ECO:0007669"/>
    <property type="project" value="TreeGrafter"/>
</dbReference>
<name>A3LS35_PICST</name>
<dbReference type="RefSeq" id="XP_001383522.2">
    <property type="nucleotide sequence ID" value="XM_001383485.1"/>
</dbReference>
<dbReference type="PANTHER" id="PTHR13271">
    <property type="entry name" value="UNCHARACTERIZED PUTATIVE METHYLTRANSFERASE"/>
    <property type="match status" value="1"/>
</dbReference>
<dbReference type="eggNOG" id="KOG1337">
    <property type="taxonomic scope" value="Eukaryota"/>
</dbReference>
<dbReference type="InterPro" id="IPR046341">
    <property type="entry name" value="SET_dom_sf"/>
</dbReference>
<dbReference type="FunCoup" id="A3LS35">
    <property type="interactions" value="312"/>
</dbReference>
<dbReference type="EMBL" id="CP000497">
    <property type="protein sequence ID" value="ABN65493.2"/>
    <property type="molecule type" value="Genomic_DNA"/>
</dbReference>
<dbReference type="GO" id="GO:0005634">
    <property type="term" value="C:nucleus"/>
    <property type="evidence" value="ECO:0007669"/>
    <property type="project" value="TreeGrafter"/>
</dbReference>
<dbReference type="InterPro" id="IPR050600">
    <property type="entry name" value="SETD3_SETD6_MTase"/>
</dbReference>
<keyword evidence="2" id="KW-1185">Reference proteome</keyword>
<organism evidence="1 2">
    <name type="scientific">Scheffersomyces stipitis (strain ATCC 58785 / CBS 6054 / NBRC 10063 / NRRL Y-11545)</name>
    <name type="common">Yeast</name>
    <name type="synonym">Pichia stipitis</name>
    <dbReference type="NCBI Taxonomy" id="322104"/>
    <lineage>
        <taxon>Eukaryota</taxon>
        <taxon>Fungi</taxon>
        <taxon>Dikarya</taxon>
        <taxon>Ascomycota</taxon>
        <taxon>Saccharomycotina</taxon>
        <taxon>Pichiomycetes</taxon>
        <taxon>Debaryomycetaceae</taxon>
        <taxon>Scheffersomyces</taxon>
    </lineage>
</organism>
<dbReference type="AlphaFoldDB" id="A3LS35"/>
<dbReference type="PANTHER" id="PTHR13271:SF147">
    <property type="entry name" value="PROTEIN-LYSINE N-METHYLTRANSFERASE EFM1-RELATED"/>
    <property type="match status" value="1"/>
</dbReference>
<evidence type="ECO:0000313" key="1">
    <source>
        <dbReference type="EMBL" id="ABN65493.2"/>
    </source>
</evidence>